<sequence length="675" mass="75274">MSTTDAPQEQKTTGNLADALAHGAALLEKSPKHAAEQAKAIIASIPGQRDARVLLAAAMRRQGDAKGALDYLQQMIAEDAGWAGAHYEMGLALGALGEGKGAIRSLERALSLDPNLATAWRALGDQLTLAGDEGGADSAYMRHIKTASKDPRLLEAADALARNDIPVAERLLKAYLKQHPTDVAAIRMLAELAARIGRYQDAEHLLQRCIELAPSFTAARHNLAIIELRLGKSEEAYSEAETLLRNDPKNPNYRTLYSSALVRVGEYEKAIESYGSLLKEYPKQPKAWMSYGHALKTVGRTPDSIDAYKRSIDLQPSLGEAYWSLANLKTFRFEPHDITAMETQLQRTDIEDDDRLHLHFALGKALEDAKEYEASFRHYEQGNAIRQKQIVYDEDEMAVRLDRLKKVLTPALFAAKAGKGCKKPDPIFIVGMPRAGSTLLEQILSSHSQVEGTMELPDIIAIAKRLGGKAKRSEESRYPEILSELSDVQLKALGEEYLERTRIQRKTGKPFFIDKMPNNFMHVGLIHLILPNAKIIDARRHPMACCFSGFKQHFAKGQGFSYGLERIGRYYRDYVLSMKHFDETAPGVVHRVIYEEMVADPETQIRKLLDYCGLPFEEACLSFHETERAVRTASSEQVRQPIYKSGVDQWVNYEPWLGELKAALGDVLTTYPAAP</sequence>
<dbReference type="PANTHER" id="PTHR12788:SF10">
    <property type="entry name" value="PROTEIN-TYROSINE SULFOTRANSFERASE"/>
    <property type="match status" value="1"/>
</dbReference>
<keyword evidence="1" id="KW-0808">Transferase</keyword>
<dbReference type="Proteomes" id="UP001596116">
    <property type="component" value="Unassembled WGS sequence"/>
</dbReference>
<organism evidence="3 4">
    <name type="scientific">Hyphococcus aureus</name>
    <dbReference type="NCBI Taxonomy" id="2666033"/>
    <lineage>
        <taxon>Bacteria</taxon>
        <taxon>Pseudomonadati</taxon>
        <taxon>Pseudomonadota</taxon>
        <taxon>Alphaproteobacteria</taxon>
        <taxon>Parvularculales</taxon>
        <taxon>Parvularculaceae</taxon>
        <taxon>Hyphococcus</taxon>
    </lineage>
</organism>
<dbReference type="SMART" id="SM00028">
    <property type="entry name" value="TPR"/>
    <property type="match status" value="7"/>
</dbReference>
<evidence type="ECO:0000313" key="3">
    <source>
        <dbReference type="EMBL" id="MFC6036345.1"/>
    </source>
</evidence>
<dbReference type="InterPro" id="IPR027417">
    <property type="entry name" value="P-loop_NTPase"/>
</dbReference>
<dbReference type="InterPro" id="IPR011990">
    <property type="entry name" value="TPR-like_helical_dom_sf"/>
</dbReference>
<dbReference type="Pfam" id="PF13469">
    <property type="entry name" value="Sulfotransfer_3"/>
    <property type="match status" value="1"/>
</dbReference>
<dbReference type="PANTHER" id="PTHR12788">
    <property type="entry name" value="PROTEIN-TYROSINE SULFOTRANSFERASE 2"/>
    <property type="match status" value="1"/>
</dbReference>
<proteinExistence type="predicted"/>
<evidence type="ECO:0000313" key="4">
    <source>
        <dbReference type="Proteomes" id="UP001596116"/>
    </source>
</evidence>
<dbReference type="Gene3D" id="3.40.50.300">
    <property type="entry name" value="P-loop containing nucleotide triphosphate hydrolases"/>
    <property type="match status" value="1"/>
</dbReference>
<name>A0ABW1KY90_9PROT</name>
<dbReference type="Pfam" id="PF13432">
    <property type="entry name" value="TPR_16"/>
    <property type="match status" value="1"/>
</dbReference>
<evidence type="ECO:0000256" key="1">
    <source>
        <dbReference type="ARBA" id="ARBA00022679"/>
    </source>
</evidence>
<gene>
    <name evidence="3" type="ORF">ACFMB1_12390</name>
</gene>
<dbReference type="Gene3D" id="1.25.40.10">
    <property type="entry name" value="Tetratricopeptide repeat domain"/>
    <property type="match status" value="2"/>
</dbReference>
<dbReference type="SUPFAM" id="SSF48452">
    <property type="entry name" value="TPR-like"/>
    <property type="match status" value="2"/>
</dbReference>
<dbReference type="InterPro" id="IPR026634">
    <property type="entry name" value="TPST-like"/>
</dbReference>
<feature type="repeat" description="TPR" evidence="2">
    <location>
        <begin position="183"/>
        <end position="216"/>
    </location>
</feature>
<reference evidence="3 4" key="1">
    <citation type="submission" date="2024-09" db="EMBL/GenBank/DDBJ databases">
        <authorList>
            <person name="Zhang Z.-H."/>
        </authorList>
    </citation>
    <scope>NUCLEOTIDE SEQUENCE [LARGE SCALE GENOMIC DNA]</scope>
    <source>
        <strain evidence="3 4">HHTR114</strain>
    </source>
</reference>
<feature type="repeat" description="TPR" evidence="2">
    <location>
        <begin position="285"/>
        <end position="318"/>
    </location>
</feature>
<dbReference type="Pfam" id="PF14559">
    <property type="entry name" value="TPR_19"/>
    <property type="match status" value="1"/>
</dbReference>
<dbReference type="Pfam" id="PF13181">
    <property type="entry name" value="TPR_8"/>
    <property type="match status" value="1"/>
</dbReference>
<dbReference type="SUPFAM" id="SSF52540">
    <property type="entry name" value="P-loop containing nucleoside triphosphate hydrolases"/>
    <property type="match status" value="1"/>
</dbReference>
<accession>A0ABW1KY90</accession>
<protein>
    <submittedName>
        <fullName evidence="3">Tetratricopeptide repeat-containing sulfotransferase family protein</fullName>
    </submittedName>
</protein>
<dbReference type="PROSITE" id="PS50005">
    <property type="entry name" value="TPR"/>
    <property type="match status" value="3"/>
</dbReference>
<dbReference type="RefSeq" id="WP_379882426.1">
    <property type="nucleotide sequence ID" value="NZ_JBHPON010000002.1"/>
</dbReference>
<evidence type="ECO:0000256" key="2">
    <source>
        <dbReference type="PROSITE-ProRule" id="PRU00339"/>
    </source>
</evidence>
<keyword evidence="4" id="KW-1185">Reference proteome</keyword>
<dbReference type="InterPro" id="IPR019734">
    <property type="entry name" value="TPR_rpt"/>
</dbReference>
<keyword evidence="2" id="KW-0802">TPR repeat</keyword>
<comment type="caution">
    <text evidence="3">The sequence shown here is derived from an EMBL/GenBank/DDBJ whole genome shotgun (WGS) entry which is preliminary data.</text>
</comment>
<feature type="repeat" description="TPR" evidence="2">
    <location>
        <begin position="83"/>
        <end position="116"/>
    </location>
</feature>
<dbReference type="EMBL" id="JBHPON010000002">
    <property type="protein sequence ID" value="MFC6036345.1"/>
    <property type="molecule type" value="Genomic_DNA"/>
</dbReference>